<reference evidence="1" key="2">
    <citation type="submission" date="2023-06" db="EMBL/GenBank/DDBJ databases">
        <authorList>
            <consortium name="Lawrence Berkeley National Laboratory"/>
            <person name="Haridas S."/>
            <person name="Hensen N."/>
            <person name="Bonometti L."/>
            <person name="Westerberg I."/>
            <person name="Brannstrom I.O."/>
            <person name="Guillou S."/>
            <person name="Cros-Aarteil S."/>
            <person name="Calhoun S."/>
            <person name="Kuo A."/>
            <person name="Mondo S."/>
            <person name="Pangilinan J."/>
            <person name="Riley R."/>
            <person name="LaButti K."/>
            <person name="Andreopoulos B."/>
            <person name="Lipzen A."/>
            <person name="Chen C."/>
            <person name="Yanf M."/>
            <person name="Daum C."/>
            <person name="Ng V."/>
            <person name="Clum A."/>
            <person name="Steindorff A."/>
            <person name="Ohm R."/>
            <person name="Martin F."/>
            <person name="Silar P."/>
            <person name="Natvig D."/>
            <person name="Lalanne C."/>
            <person name="Gautier V."/>
            <person name="Ament-velasquez S.L."/>
            <person name="Kruys A."/>
            <person name="Hutchinson M.I."/>
            <person name="Powell A.J."/>
            <person name="Barry K."/>
            <person name="Miller A.N."/>
            <person name="Grigoriev I.V."/>
            <person name="Debuchy R."/>
            <person name="Gladieux P."/>
            <person name="Thoren M.H."/>
            <person name="Johannesson H."/>
        </authorList>
    </citation>
    <scope>NUCLEOTIDE SEQUENCE</scope>
    <source>
        <strain evidence="1">CBS 232.78</strain>
    </source>
</reference>
<evidence type="ECO:0000313" key="2">
    <source>
        <dbReference type="Proteomes" id="UP001285441"/>
    </source>
</evidence>
<dbReference type="EMBL" id="JAULSW010000001">
    <property type="protein sequence ID" value="KAK3393300.1"/>
    <property type="molecule type" value="Genomic_DNA"/>
</dbReference>
<dbReference type="AlphaFoldDB" id="A0AAE0P5E2"/>
<keyword evidence="2" id="KW-1185">Reference proteome</keyword>
<dbReference type="PANTHER" id="PTHR33112">
    <property type="entry name" value="DOMAIN PROTEIN, PUTATIVE-RELATED"/>
    <property type="match status" value="1"/>
</dbReference>
<name>A0AAE0P5E2_9PEZI</name>
<organism evidence="1 2">
    <name type="scientific">Podospora didyma</name>
    <dbReference type="NCBI Taxonomy" id="330526"/>
    <lineage>
        <taxon>Eukaryota</taxon>
        <taxon>Fungi</taxon>
        <taxon>Dikarya</taxon>
        <taxon>Ascomycota</taxon>
        <taxon>Pezizomycotina</taxon>
        <taxon>Sordariomycetes</taxon>
        <taxon>Sordariomycetidae</taxon>
        <taxon>Sordariales</taxon>
        <taxon>Podosporaceae</taxon>
        <taxon>Podospora</taxon>
    </lineage>
</organism>
<accession>A0AAE0P5E2</accession>
<dbReference type="Proteomes" id="UP001285441">
    <property type="component" value="Unassembled WGS sequence"/>
</dbReference>
<gene>
    <name evidence="1" type="ORF">B0H63DRAFT_457924</name>
</gene>
<sequence length="443" mass="50717">MIEQANELMESHWYSRGWTFQEYMFSTRKIIFQGETVNWECQCAAWHEGQDFKAESAILPGDQPPLRRGGLGITDNLTALDDSPWMDFYRFTCLVTLYNTREFTYPEDILDAFAGVISKLNHSSAVGGFISGIPQMFFDSALLWQPYTPMHRRAPKRGNAVDVCLPSWSWVGWQGTLKTESWRSGFDYLRRNAFECHESDASVGWQPASWHTTSTVDWFYIDNSTGTKHPIGTTARGHRYRETCSDITKALPEGWTRHICEESGREFFRHKCDPLQEFWYPIPLLCRDENQPIVAQPNIYAKHLWCKTRRAVVRTGEAFTNTTTGVDCLCADLVDDDGAWVGVLRYPSGPSEEMLPVGHLPWSRLEELIELSAGSVLDQETEAVSFDEWFRPGCPRQVHGSYEFYNVMALWHEAGVGYRSAVGRVEKTAWERLATEKIEVTLG</sequence>
<comment type="caution">
    <text evidence="1">The sequence shown here is derived from an EMBL/GenBank/DDBJ whole genome shotgun (WGS) entry which is preliminary data.</text>
</comment>
<evidence type="ECO:0000313" key="1">
    <source>
        <dbReference type="EMBL" id="KAK3393300.1"/>
    </source>
</evidence>
<reference evidence="1" key="1">
    <citation type="journal article" date="2023" name="Mol. Phylogenet. Evol.">
        <title>Genome-scale phylogeny and comparative genomics of the fungal order Sordariales.</title>
        <authorList>
            <person name="Hensen N."/>
            <person name="Bonometti L."/>
            <person name="Westerberg I."/>
            <person name="Brannstrom I.O."/>
            <person name="Guillou S."/>
            <person name="Cros-Aarteil S."/>
            <person name="Calhoun S."/>
            <person name="Haridas S."/>
            <person name="Kuo A."/>
            <person name="Mondo S."/>
            <person name="Pangilinan J."/>
            <person name="Riley R."/>
            <person name="LaButti K."/>
            <person name="Andreopoulos B."/>
            <person name="Lipzen A."/>
            <person name="Chen C."/>
            <person name="Yan M."/>
            <person name="Daum C."/>
            <person name="Ng V."/>
            <person name="Clum A."/>
            <person name="Steindorff A."/>
            <person name="Ohm R.A."/>
            <person name="Martin F."/>
            <person name="Silar P."/>
            <person name="Natvig D.O."/>
            <person name="Lalanne C."/>
            <person name="Gautier V."/>
            <person name="Ament-Velasquez S.L."/>
            <person name="Kruys A."/>
            <person name="Hutchinson M.I."/>
            <person name="Powell A.J."/>
            <person name="Barry K."/>
            <person name="Miller A.N."/>
            <person name="Grigoriev I.V."/>
            <person name="Debuchy R."/>
            <person name="Gladieux P."/>
            <person name="Hiltunen Thoren M."/>
            <person name="Johannesson H."/>
        </authorList>
    </citation>
    <scope>NUCLEOTIDE SEQUENCE</scope>
    <source>
        <strain evidence="1">CBS 232.78</strain>
    </source>
</reference>
<dbReference type="PANTHER" id="PTHR33112:SF16">
    <property type="entry name" value="HETEROKARYON INCOMPATIBILITY DOMAIN-CONTAINING PROTEIN"/>
    <property type="match status" value="1"/>
</dbReference>
<proteinExistence type="predicted"/>
<protein>
    <recommendedName>
        <fullName evidence="3">Heterokaryon incompatibility domain-containing protein</fullName>
    </recommendedName>
</protein>
<evidence type="ECO:0008006" key="3">
    <source>
        <dbReference type="Google" id="ProtNLM"/>
    </source>
</evidence>